<reference evidence="1" key="1">
    <citation type="submission" date="2018-06" db="EMBL/GenBank/DDBJ databases">
        <authorList>
            <person name="Zhirakovskaya E."/>
        </authorList>
    </citation>
    <scope>NUCLEOTIDE SEQUENCE</scope>
</reference>
<dbReference type="AlphaFoldDB" id="A0A3B1BA77"/>
<proteinExistence type="predicted"/>
<dbReference type="Gene3D" id="1.20.200.10">
    <property type="entry name" value="Fumarase/aspartase (Central domain)"/>
    <property type="match status" value="1"/>
</dbReference>
<dbReference type="EMBL" id="UOGD01000008">
    <property type="protein sequence ID" value="VAX15196.1"/>
    <property type="molecule type" value="Genomic_DNA"/>
</dbReference>
<protein>
    <recommendedName>
        <fullName evidence="2">Histidine ammonia-lyase</fullName>
    </recommendedName>
</protein>
<evidence type="ECO:0000313" key="1">
    <source>
        <dbReference type="EMBL" id="VAX15196.1"/>
    </source>
</evidence>
<gene>
    <name evidence="1" type="ORF">MNBD_IGNAVI01-2312</name>
</gene>
<evidence type="ECO:0008006" key="2">
    <source>
        <dbReference type="Google" id="ProtNLM"/>
    </source>
</evidence>
<accession>A0A3B1BA77</accession>
<organism evidence="1">
    <name type="scientific">hydrothermal vent metagenome</name>
    <dbReference type="NCBI Taxonomy" id="652676"/>
    <lineage>
        <taxon>unclassified sequences</taxon>
        <taxon>metagenomes</taxon>
        <taxon>ecological metagenomes</taxon>
    </lineage>
</organism>
<sequence length="49" mass="5541">GTDTAYREIRKAVPPLNKDRILYKDIDKVTELITSGDLLNAVEKKVKLV</sequence>
<feature type="non-terminal residue" evidence="1">
    <location>
        <position position="1"/>
    </location>
</feature>
<name>A0A3B1BA77_9ZZZZ</name>